<proteinExistence type="predicted"/>
<gene>
    <name evidence="1" type="ORF">CAUJ_LOCUS14609</name>
</gene>
<reference evidence="1" key="1">
    <citation type="submission" date="2020-10" db="EMBL/GenBank/DDBJ databases">
        <authorList>
            <person name="Kikuchi T."/>
        </authorList>
    </citation>
    <scope>NUCLEOTIDE SEQUENCE</scope>
    <source>
        <strain evidence="1">NKZ352</strain>
    </source>
</reference>
<keyword evidence="2" id="KW-1185">Reference proteome</keyword>
<evidence type="ECO:0000313" key="1">
    <source>
        <dbReference type="EMBL" id="CAD6198703.1"/>
    </source>
</evidence>
<accession>A0A8S1HZ61</accession>
<protein>
    <submittedName>
        <fullName evidence="1">Uncharacterized protein</fullName>
    </submittedName>
</protein>
<dbReference type="EMBL" id="CAJGYM010000135">
    <property type="protein sequence ID" value="CAD6198703.1"/>
    <property type="molecule type" value="Genomic_DNA"/>
</dbReference>
<dbReference type="AlphaFoldDB" id="A0A8S1HZ61"/>
<dbReference type="Proteomes" id="UP000835052">
    <property type="component" value="Unassembled WGS sequence"/>
</dbReference>
<organism evidence="1 2">
    <name type="scientific">Caenorhabditis auriculariae</name>
    <dbReference type="NCBI Taxonomy" id="2777116"/>
    <lineage>
        <taxon>Eukaryota</taxon>
        <taxon>Metazoa</taxon>
        <taxon>Ecdysozoa</taxon>
        <taxon>Nematoda</taxon>
        <taxon>Chromadorea</taxon>
        <taxon>Rhabditida</taxon>
        <taxon>Rhabditina</taxon>
        <taxon>Rhabditomorpha</taxon>
        <taxon>Rhabditoidea</taxon>
        <taxon>Rhabditidae</taxon>
        <taxon>Peloderinae</taxon>
        <taxon>Caenorhabditis</taxon>
    </lineage>
</organism>
<evidence type="ECO:0000313" key="2">
    <source>
        <dbReference type="Proteomes" id="UP000835052"/>
    </source>
</evidence>
<comment type="caution">
    <text evidence="1">The sequence shown here is derived from an EMBL/GenBank/DDBJ whole genome shotgun (WGS) entry which is preliminary data.</text>
</comment>
<sequence length="254" mass="29138">MVANGTTITYWPIPGEAGYIFLKIKTAPEKCPGSIYNLETDWSEWHCDDETSCGLHGTNWRWIWMPFSNSSRIENILEKGTVCGQKLSCPTEPFCADGYMNAPIDIAAIVTKIVEKARLQEQWTARLQILKTCGDRVQADFDKFVFYFDLTHKMRGNNFTSTDARYMIKIVQKILTTLDDDLAVVEKEIVDLALLHQRTGQQIVRENLSEPYYDEEAGETRIWSWMAGSGGFWWVLTKLLMPRGDPRRPALLSR</sequence>
<name>A0A8S1HZ61_9PELO</name>